<sequence length="471" mass="55235">MNIVEMYNAKKYDDIMEKYLNSVKIRKIKPHKKEAPIQLLELKYTMLASYMAGYYFDYLELCNKIINEVPFMDEFWQPQDRVAIAEAALDSLLFCLFNNNECKLQETDIIKNIENIITTFIEICKDFDGKLSEFYLKRKKIYEDYKKGLFPYFKVKYLYPYELPFEYEFDLKQCTPYISLDVKHFKRDVDVYTWFEFKISGYTKADSFWSGPSWDNRKKNLNALRTLPMLNSMLLYLANATPGKFRPLFCAEQIMSIDVTQFMSDNEILNLCIATDFSAQWVGGNAPEVDWTQQGALQHLNELIVKVYGSKHFVMQFQQAKNNISAGLYTESFLIFCSCSEALIYHWCGELAKTTDCIDEYEAFSKSKISKCDSCNFYDSSKSKEKPYNGMEPSLFGHIDFFFRKLIITNTQKKELVRLIAMCKNDSLRNDVIHGRTNMVSLRSLNETEKALFELQSYFQKIVEEKINANV</sequence>
<dbReference type="EMBL" id="FOCG01000001">
    <property type="protein sequence ID" value="SEM70656.1"/>
    <property type="molecule type" value="Genomic_DNA"/>
</dbReference>
<proteinExistence type="predicted"/>
<keyword evidence="2" id="KW-1185">Reference proteome</keyword>
<accession>A0A1H8AJI2</accession>
<dbReference type="RefSeq" id="WP_092752935.1">
    <property type="nucleotide sequence ID" value="NZ_FOCG01000001.1"/>
</dbReference>
<evidence type="ECO:0000313" key="2">
    <source>
        <dbReference type="Proteomes" id="UP000199158"/>
    </source>
</evidence>
<organism evidence="1 2">
    <name type="scientific">Hydrogenoanaerobacterium saccharovorans</name>
    <dbReference type="NCBI Taxonomy" id="474960"/>
    <lineage>
        <taxon>Bacteria</taxon>
        <taxon>Bacillati</taxon>
        <taxon>Bacillota</taxon>
        <taxon>Clostridia</taxon>
        <taxon>Eubacteriales</taxon>
        <taxon>Oscillospiraceae</taxon>
        <taxon>Hydrogenoanaerobacterium</taxon>
    </lineage>
</organism>
<reference evidence="1 2" key="1">
    <citation type="submission" date="2016-10" db="EMBL/GenBank/DDBJ databases">
        <authorList>
            <person name="de Groot N.N."/>
        </authorList>
    </citation>
    <scope>NUCLEOTIDE SEQUENCE [LARGE SCALE GENOMIC DNA]</scope>
    <source>
        <strain evidence="1 2">CGMCC 1.5070</strain>
    </source>
</reference>
<protein>
    <submittedName>
        <fullName evidence="1">Uncharacterized protein</fullName>
    </submittedName>
</protein>
<evidence type="ECO:0000313" key="1">
    <source>
        <dbReference type="EMBL" id="SEM70656.1"/>
    </source>
</evidence>
<name>A0A1H8AJI2_9FIRM</name>
<gene>
    <name evidence="1" type="ORF">SAMN05216180_1366</name>
</gene>
<dbReference type="Proteomes" id="UP000199158">
    <property type="component" value="Unassembled WGS sequence"/>
</dbReference>
<dbReference type="AlphaFoldDB" id="A0A1H8AJI2"/>